<dbReference type="RefSeq" id="WP_168786397.1">
    <property type="nucleotide sequence ID" value="NZ_CALYLF010000098.1"/>
</dbReference>
<evidence type="ECO:0000256" key="1">
    <source>
        <dbReference type="SAM" id="Coils"/>
    </source>
</evidence>
<sequence>MSRDIHHFHRRFNYTSQYIHRIKCEASLKHSLRMIVTLAKSKAKAKPSKKSEWNNALSDKNLVWCNGKLSKLDKWSNEERLELLYRISPAPRVHNQKKLQTQHRQYRLKMKKAVSSELKKGNNEAAEFLQEILDTQGHVSYSRIEKFEMLTMQRKSQRIRMLETYLNAHNQVQNRAPTNAVYLQEGILKVPHQWEVGSDTLSLEEYMEFTRKFLAYYFPQYPIEAIIGHDDERSAEQNTGCHPHYFLSGRNSETGEFDLHKKQIQVVNEYIRQVYSVEEFFPNNGNLTREESQDFGMFFQKMVKDFANEHLFHAKGLNVVFAPLTEQQSEHRKEMNREASLAKSQRSYNYHSHQLELIQDKIAQTETRHANLLNEKEKIEQQLTLLTNDTAQEQATLSQLQVERDSMQIEISDLKAESSRLATLTQEIAQALVPKLVDIFKKVLLAINAKDKGLMKKQNEYLASALISTLDLPPKLAESIASEVTLLQEPDNHLKNQGADNTGIVHRNK</sequence>
<name>A0ABN8TR92_9VIBR</name>
<evidence type="ECO:0008006" key="4">
    <source>
        <dbReference type="Google" id="ProtNLM"/>
    </source>
</evidence>
<keyword evidence="1" id="KW-0175">Coiled coil</keyword>
<keyword evidence="3" id="KW-1185">Reference proteome</keyword>
<comment type="caution">
    <text evidence="2">The sequence shown here is derived from an EMBL/GenBank/DDBJ whole genome shotgun (WGS) entry which is preliminary data.</text>
</comment>
<evidence type="ECO:0000313" key="2">
    <source>
        <dbReference type="EMBL" id="CAH8207720.1"/>
    </source>
</evidence>
<organism evidence="2 3">
    <name type="scientific">Vibrio aestuarianus</name>
    <dbReference type="NCBI Taxonomy" id="28171"/>
    <lineage>
        <taxon>Bacteria</taxon>
        <taxon>Pseudomonadati</taxon>
        <taxon>Pseudomonadota</taxon>
        <taxon>Gammaproteobacteria</taxon>
        <taxon>Vibrionales</taxon>
        <taxon>Vibrionaceae</taxon>
        <taxon>Vibrio</taxon>
    </lineage>
</organism>
<protein>
    <recommendedName>
        <fullName evidence="4">Plasmid recombination enzyme</fullName>
    </recommendedName>
</protein>
<proteinExistence type="predicted"/>
<dbReference type="EMBL" id="CALYLK010000101">
    <property type="protein sequence ID" value="CAH8207720.1"/>
    <property type="molecule type" value="Genomic_DNA"/>
</dbReference>
<feature type="coiled-coil region" evidence="1">
    <location>
        <begin position="355"/>
        <end position="417"/>
    </location>
</feature>
<dbReference type="Proteomes" id="UP001152658">
    <property type="component" value="Unassembled WGS sequence"/>
</dbReference>
<gene>
    <name evidence="2" type="ORF">VAE063_630009</name>
</gene>
<accession>A0ABN8TR92</accession>
<reference evidence="2" key="1">
    <citation type="submission" date="2022-06" db="EMBL/GenBank/DDBJ databases">
        <authorList>
            <person name="Goudenege D."/>
            <person name="Le Roux F."/>
        </authorList>
    </citation>
    <scope>NUCLEOTIDE SEQUENCE</scope>
    <source>
        <strain evidence="2">12-063</strain>
    </source>
</reference>
<evidence type="ECO:0000313" key="3">
    <source>
        <dbReference type="Proteomes" id="UP001152658"/>
    </source>
</evidence>